<sequence>MIMSIFYQEKPQKRCKFLPSSLRDAFSNCHSFPAELPDSTQDQPEEPVSDFDEQDEVFVSAIISKYMESKSKRKSKVAINSSSNWGLSRPTGVSVINSKAGNNGDEDKEEYFTARSRLPRCSSATSFDTYDSAMTCFSRSSSLDRLDFQDFESRRRSIIQDFGHCEGWPFGLCRKALLLPPLPKSPADSWSWSKSSKMVKTHG</sequence>
<accession>A0AAW2VX12</accession>
<reference evidence="2" key="2">
    <citation type="journal article" date="2024" name="Plant">
        <title>Genomic evolution and insights into agronomic trait innovations of Sesamum species.</title>
        <authorList>
            <person name="Miao H."/>
            <person name="Wang L."/>
            <person name="Qu L."/>
            <person name="Liu H."/>
            <person name="Sun Y."/>
            <person name="Le M."/>
            <person name="Wang Q."/>
            <person name="Wei S."/>
            <person name="Zheng Y."/>
            <person name="Lin W."/>
            <person name="Duan Y."/>
            <person name="Cao H."/>
            <person name="Xiong S."/>
            <person name="Wang X."/>
            <person name="Wei L."/>
            <person name="Li C."/>
            <person name="Ma Q."/>
            <person name="Ju M."/>
            <person name="Zhao R."/>
            <person name="Li G."/>
            <person name="Mu C."/>
            <person name="Tian Q."/>
            <person name="Mei H."/>
            <person name="Zhang T."/>
            <person name="Gao T."/>
            <person name="Zhang H."/>
        </authorList>
    </citation>
    <scope>NUCLEOTIDE SEQUENCE</scope>
    <source>
        <strain evidence="2">KEN1</strain>
    </source>
</reference>
<dbReference type="AlphaFoldDB" id="A0AAW2VX12"/>
<dbReference type="PANTHER" id="PTHR36324">
    <property type="entry name" value="OS09G0460100 PROTEIN"/>
    <property type="match status" value="1"/>
</dbReference>
<dbReference type="PANTHER" id="PTHR36324:SF1">
    <property type="entry name" value="OS09G0460100 PROTEIN"/>
    <property type="match status" value="1"/>
</dbReference>
<evidence type="ECO:0000313" key="2">
    <source>
        <dbReference type="EMBL" id="KAL0432482.1"/>
    </source>
</evidence>
<protein>
    <submittedName>
        <fullName evidence="2">Uncharacterized protein</fullName>
    </submittedName>
</protein>
<reference evidence="2" key="1">
    <citation type="submission" date="2020-06" db="EMBL/GenBank/DDBJ databases">
        <authorList>
            <person name="Li T."/>
            <person name="Hu X."/>
            <person name="Zhang T."/>
            <person name="Song X."/>
            <person name="Zhang H."/>
            <person name="Dai N."/>
            <person name="Sheng W."/>
            <person name="Hou X."/>
            <person name="Wei L."/>
        </authorList>
    </citation>
    <scope>NUCLEOTIDE SEQUENCE</scope>
    <source>
        <strain evidence="2">KEN1</strain>
        <tissue evidence="2">Leaf</tissue>
    </source>
</reference>
<evidence type="ECO:0000256" key="1">
    <source>
        <dbReference type="SAM" id="MobiDB-lite"/>
    </source>
</evidence>
<comment type="caution">
    <text evidence="2">The sequence shown here is derived from an EMBL/GenBank/DDBJ whole genome shotgun (WGS) entry which is preliminary data.</text>
</comment>
<feature type="region of interest" description="Disordered" evidence="1">
    <location>
        <begin position="184"/>
        <end position="203"/>
    </location>
</feature>
<name>A0AAW2VX12_9LAMI</name>
<gene>
    <name evidence="2" type="ORF">Slati_2582500</name>
</gene>
<dbReference type="EMBL" id="JACGWN010000009">
    <property type="protein sequence ID" value="KAL0432482.1"/>
    <property type="molecule type" value="Genomic_DNA"/>
</dbReference>
<organism evidence="2">
    <name type="scientific">Sesamum latifolium</name>
    <dbReference type="NCBI Taxonomy" id="2727402"/>
    <lineage>
        <taxon>Eukaryota</taxon>
        <taxon>Viridiplantae</taxon>
        <taxon>Streptophyta</taxon>
        <taxon>Embryophyta</taxon>
        <taxon>Tracheophyta</taxon>
        <taxon>Spermatophyta</taxon>
        <taxon>Magnoliopsida</taxon>
        <taxon>eudicotyledons</taxon>
        <taxon>Gunneridae</taxon>
        <taxon>Pentapetalae</taxon>
        <taxon>asterids</taxon>
        <taxon>lamiids</taxon>
        <taxon>Lamiales</taxon>
        <taxon>Pedaliaceae</taxon>
        <taxon>Sesamum</taxon>
    </lineage>
</organism>
<proteinExistence type="predicted"/>